<keyword evidence="5" id="KW-0539">Nucleus</keyword>
<name>A0ABQ0L7A1_MYCCL</name>
<dbReference type="InterPro" id="IPR009072">
    <property type="entry name" value="Histone-fold"/>
</dbReference>
<comment type="similarity">
    <text evidence="2">Belongs to the TAF11 family.</text>
</comment>
<dbReference type="EMBL" id="DF843077">
    <property type="protein sequence ID" value="GAT47044.1"/>
    <property type="molecule type" value="Genomic_DNA"/>
</dbReference>
<feature type="domain" description="TAFII28-like protein" evidence="7">
    <location>
        <begin position="355"/>
        <end position="439"/>
    </location>
</feature>
<protein>
    <recommendedName>
        <fullName evidence="7">TAFII28-like protein domain-containing protein</fullName>
    </recommendedName>
</protein>
<dbReference type="InterPro" id="IPR045127">
    <property type="entry name" value="TAF11-like"/>
</dbReference>
<evidence type="ECO:0000256" key="4">
    <source>
        <dbReference type="ARBA" id="ARBA00023163"/>
    </source>
</evidence>
<dbReference type="Pfam" id="PF04719">
    <property type="entry name" value="TAFII28"/>
    <property type="match status" value="1"/>
</dbReference>
<feature type="region of interest" description="Disordered" evidence="6">
    <location>
        <begin position="119"/>
        <end position="153"/>
    </location>
</feature>
<dbReference type="SUPFAM" id="SSF47113">
    <property type="entry name" value="Histone-fold"/>
    <property type="match status" value="1"/>
</dbReference>
<dbReference type="CDD" id="cd08048">
    <property type="entry name" value="HFD_TAF11"/>
    <property type="match status" value="1"/>
</dbReference>
<dbReference type="PANTHER" id="PTHR13218">
    <property type="entry name" value="TRANSCRIPTION INITIATION FACTOR TFIID SUBUNIT 11-RELATED"/>
    <property type="match status" value="1"/>
</dbReference>
<keyword evidence="3" id="KW-0805">Transcription regulation</keyword>
<accession>A0ABQ0L7A1</accession>
<feature type="compositionally biased region" description="Low complexity" evidence="6">
    <location>
        <begin position="139"/>
        <end position="150"/>
    </location>
</feature>
<evidence type="ECO:0000256" key="5">
    <source>
        <dbReference type="ARBA" id="ARBA00023242"/>
    </source>
</evidence>
<dbReference type="PANTHER" id="PTHR13218:SF8">
    <property type="entry name" value="TRANSCRIPTION INITIATION FACTOR TFIID SUBUNIT 11"/>
    <property type="match status" value="1"/>
</dbReference>
<keyword evidence="9" id="KW-1185">Reference proteome</keyword>
<proteinExistence type="inferred from homology"/>
<sequence length="462" mass="50019">MPLVLECARFGRYYSEGIIEQSMENAEAVFCGLVGDDCPADDAQYWDAHDVESVRENDTSVAPKSLRRLRGRQRLGWGRERRRAVGGREWMEARVNLRLMTKRVTTSFLSAILMSNPTPYGQPYAPTPSRGRGRGGGSAPSSRPGSTTPSLTHSYDPALLARLKTTVVDGKLIYLNELKDNYASPSTPSTSASTSTFTPYRSTTTFPTAASTFISAYPTSSSPYPTNTPAYQAAASSFPTAASTFPSTPTNYGSYSSSSNFRQSSYSAYPSSSYSTAGYTPGSYSGASGSAAGLVGLSGAPIIPAGAPATMRPPLPMGGLDEDGEGDDELLPAMADDDYSAQLSWQSESKDNLKVLMDSFTPEQYERFEAYRRHALPKQAVRKVIQQTVGMQVSPPVAQIVAGFAKVFVGEMVEKARAVQERRGETGPLTPDHLREAYRLYQQETGAVGAARPLKRKKLFVR</sequence>
<evidence type="ECO:0000256" key="6">
    <source>
        <dbReference type="SAM" id="MobiDB-lite"/>
    </source>
</evidence>
<keyword evidence="4" id="KW-0804">Transcription</keyword>
<evidence type="ECO:0000313" key="9">
    <source>
        <dbReference type="Proteomes" id="UP000815677"/>
    </source>
</evidence>
<gene>
    <name evidence="8" type="ORF">MCHLO_04532</name>
</gene>
<evidence type="ECO:0000259" key="7">
    <source>
        <dbReference type="Pfam" id="PF04719"/>
    </source>
</evidence>
<evidence type="ECO:0000256" key="3">
    <source>
        <dbReference type="ARBA" id="ARBA00023015"/>
    </source>
</evidence>
<organism evidence="8 9">
    <name type="scientific">Mycena chlorophos</name>
    <name type="common">Agaric fungus</name>
    <name type="synonym">Agaricus chlorophos</name>
    <dbReference type="NCBI Taxonomy" id="658473"/>
    <lineage>
        <taxon>Eukaryota</taxon>
        <taxon>Fungi</taxon>
        <taxon>Dikarya</taxon>
        <taxon>Basidiomycota</taxon>
        <taxon>Agaricomycotina</taxon>
        <taxon>Agaricomycetes</taxon>
        <taxon>Agaricomycetidae</taxon>
        <taxon>Agaricales</taxon>
        <taxon>Marasmiineae</taxon>
        <taxon>Mycenaceae</taxon>
        <taxon>Mycena</taxon>
    </lineage>
</organism>
<dbReference type="Proteomes" id="UP000815677">
    <property type="component" value="Unassembled WGS sequence"/>
</dbReference>
<dbReference type="Gene3D" id="1.10.20.10">
    <property type="entry name" value="Histone, subunit A"/>
    <property type="match status" value="1"/>
</dbReference>
<evidence type="ECO:0000256" key="2">
    <source>
        <dbReference type="ARBA" id="ARBA00009788"/>
    </source>
</evidence>
<evidence type="ECO:0000313" key="8">
    <source>
        <dbReference type="EMBL" id="GAT47044.1"/>
    </source>
</evidence>
<evidence type="ECO:0000256" key="1">
    <source>
        <dbReference type="ARBA" id="ARBA00004123"/>
    </source>
</evidence>
<dbReference type="InterPro" id="IPR006809">
    <property type="entry name" value="TAFII28_dom"/>
</dbReference>
<comment type="subcellular location">
    <subcellularLocation>
        <location evidence="1">Nucleus</location>
    </subcellularLocation>
</comment>
<reference evidence="8" key="1">
    <citation type="submission" date="2014-09" db="EMBL/GenBank/DDBJ databases">
        <title>Genome sequence of the luminous mushroom Mycena chlorophos for searching fungal bioluminescence genes.</title>
        <authorList>
            <person name="Tanaka Y."/>
            <person name="Kasuga D."/>
            <person name="Oba Y."/>
            <person name="Hase S."/>
            <person name="Sato K."/>
            <person name="Oba Y."/>
            <person name="Sakakibara Y."/>
        </authorList>
    </citation>
    <scope>NUCLEOTIDE SEQUENCE</scope>
</reference>